<feature type="transmembrane region" description="Helical" evidence="1">
    <location>
        <begin position="203"/>
        <end position="223"/>
    </location>
</feature>
<accession>X0VLS5</accession>
<name>X0VLS5_9ZZZZ</name>
<evidence type="ECO:0000313" key="2">
    <source>
        <dbReference type="EMBL" id="GAG13443.1"/>
    </source>
</evidence>
<protein>
    <submittedName>
        <fullName evidence="2">Uncharacterized protein</fullName>
    </submittedName>
</protein>
<organism evidence="2">
    <name type="scientific">marine sediment metagenome</name>
    <dbReference type="NCBI Taxonomy" id="412755"/>
    <lineage>
        <taxon>unclassified sequences</taxon>
        <taxon>metagenomes</taxon>
        <taxon>ecological metagenomes</taxon>
    </lineage>
</organism>
<proteinExistence type="predicted"/>
<evidence type="ECO:0000256" key="1">
    <source>
        <dbReference type="SAM" id="Phobius"/>
    </source>
</evidence>
<sequence length="260" mass="28939">HRLTATRAGYTTQQVTIKPSQSIYTLTMQSSSGNATYVEEIEGVRWIIRPSIGTIEPGAYNFNATITSTDAILEYCKFELLNTNASVITSASSTATNSTDCFVGLDYTVIKDINLFGRLSIDTDATTGYVIVDSDSKWVSIDIDKKSWRGIIGFFQELRTLNEFGEETNTRDFSRFVFFFLLTTILIGIFTYFSGFELQNPGISILIIVMIILFASAGGFLTFDSASSNVSGVMGQWGFFFIFLLLTLGYMLNTIRRHGE</sequence>
<comment type="caution">
    <text evidence="2">The sequence shown here is derived from an EMBL/GenBank/DDBJ whole genome shotgun (WGS) entry which is preliminary data.</text>
</comment>
<keyword evidence="1" id="KW-1133">Transmembrane helix</keyword>
<keyword evidence="1" id="KW-0812">Transmembrane</keyword>
<feature type="transmembrane region" description="Helical" evidence="1">
    <location>
        <begin position="235"/>
        <end position="252"/>
    </location>
</feature>
<feature type="transmembrane region" description="Helical" evidence="1">
    <location>
        <begin position="176"/>
        <end position="196"/>
    </location>
</feature>
<dbReference type="AlphaFoldDB" id="X0VLS5"/>
<dbReference type="EMBL" id="BARS01022379">
    <property type="protein sequence ID" value="GAG13443.1"/>
    <property type="molecule type" value="Genomic_DNA"/>
</dbReference>
<feature type="non-terminal residue" evidence="2">
    <location>
        <position position="1"/>
    </location>
</feature>
<keyword evidence="1" id="KW-0472">Membrane</keyword>
<gene>
    <name evidence="2" type="ORF">S01H1_35792</name>
</gene>
<reference evidence="2" key="1">
    <citation type="journal article" date="2014" name="Front. Microbiol.">
        <title>High frequency of phylogenetically diverse reductive dehalogenase-homologous genes in deep subseafloor sedimentary metagenomes.</title>
        <authorList>
            <person name="Kawai M."/>
            <person name="Futagami T."/>
            <person name="Toyoda A."/>
            <person name="Takaki Y."/>
            <person name="Nishi S."/>
            <person name="Hori S."/>
            <person name="Arai W."/>
            <person name="Tsubouchi T."/>
            <person name="Morono Y."/>
            <person name="Uchiyama I."/>
            <person name="Ito T."/>
            <person name="Fujiyama A."/>
            <person name="Inagaki F."/>
            <person name="Takami H."/>
        </authorList>
    </citation>
    <scope>NUCLEOTIDE SEQUENCE</scope>
    <source>
        <strain evidence="2">Expedition CK06-06</strain>
    </source>
</reference>